<dbReference type="PANTHER" id="PTHR15140:SF37">
    <property type="entry name" value="UBIQUITIN-LIKE DOMAIN-CONTAINING PROTEIN"/>
    <property type="match status" value="1"/>
</dbReference>
<gene>
    <name evidence="3" type="ORF">VITISV_007282</name>
</gene>
<evidence type="ECO:0000313" key="3">
    <source>
        <dbReference type="EMBL" id="CAN68482.1"/>
    </source>
</evidence>
<dbReference type="InterPro" id="IPR032675">
    <property type="entry name" value="LRR_dom_sf"/>
</dbReference>
<sequence>MLIVKRESNGGIKSCHIHGLLRDLAISKAKDSKNFEVYENIDYTSPINVRRFTIPHKKEIVHHINSSCLRSLIGFVVLDVELCTKLKITLPKEFGELIRLKYMRLQGGHGLRLPESIGRLVNLQTLDCRFGKIPWSVWRLHQLRHLYGHYSTVLSRPMMSRCLTFNGDLSELLTNLQTLKLAPGPWLENGLGKLPQLKKLRISDRRFKNSSELYPENLMKLTLQNCDLEEDPMLTLKKLPNLRILKLMGNSCGSKMVCSFGGFFQLEVLGLHWLKKLEELKVEEGALPKLRTLQIRGRKMKKGICPVIVFHSDHLFHLPKLFGQPYRGKKALITINIFLAGSLRSKRDSISSEVDMATKNPIFTSVISGSPTITSEKLIGSENYLSWSASVELWFMGQGYEDHLVTREDAIPDSCPIGVSTDSCPAGAP</sequence>
<accession>A5BZH9</accession>
<name>A5BZH9_VITVI</name>
<dbReference type="Pfam" id="PF23598">
    <property type="entry name" value="LRR_14"/>
    <property type="match status" value="1"/>
</dbReference>
<dbReference type="InterPro" id="IPR055414">
    <property type="entry name" value="LRR_R13L4/SHOC2-like"/>
</dbReference>
<dbReference type="Gene3D" id="3.80.10.10">
    <property type="entry name" value="Ribonuclease Inhibitor"/>
    <property type="match status" value="1"/>
</dbReference>
<dbReference type="AlphaFoldDB" id="A5BZH9"/>
<dbReference type="SUPFAM" id="SSF52058">
    <property type="entry name" value="L domain-like"/>
    <property type="match status" value="1"/>
</dbReference>
<organism evidence="3">
    <name type="scientific">Vitis vinifera</name>
    <name type="common">Grape</name>
    <dbReference type="NCBI Taxonomy" id="29760"/>
    <lineage>
        <taxon>Eukaryota</taxon>
        <taxon>Viridiplantae</taxon>
        <taxon>Streptophyta</taxon>
        <taxon>Embryophyta</taxon>
        <taxon>Tracheophyta</taxon>
        <taxon>Spermatophyta</taxon>
        <taxon>Magnoliopsida</taxon>
        <taxon>eudicotyledons</taxon>
        <taxon>Gunneridae</taxon>
        <taxon>Pentapetalae</taxon>
        <taxon>rosids</taxon>
        <taxon>Vitales</taxon>
        <taxon>Vitaceae</taxon>
        <taxon>Viteae</taxon>
        <taxon>Vitis</taxon>
    </lineage>
</organism>
<proteinExistence type="predicted"/>
<dbReference type="ExpressionAtlas" id="A5BZH9">
    <property type="expression patterns" value="baseline and differential"/>
</dbReference>
<evidence type="ECO:0000256" key="1">
    <source>
        <dbReference type="ARBA" id="ARBA00022737"/>
    </source>
</evidence>
<dbReference type="PANTHER" id="PTHR15140">
    <property type="entry name" value="TUBULIN-SPECIFIC CHAPERONE E"/>
    <property type="match status" value="1"/>
</dbReference>
<keyword evidence="1" id="KW-0677">Repeat</keyword>
<feature type="domain" description="Disease resistance R13L4/SHOC-2-like LRR" evidence="2">
    <location>
        <begin position="75"/>
        <end position="205"/>
    </location>
</feature>
<evidence type="ECO:0000259" key="2">
    <source>
        <dbReference type="Pfam" id="PF23598"/>
    </source>
</evidence>
<protein>
    <recommendedName>
        <fullName evidence="2">Disease resistance R13L4/SHOC-2-like LRR domain-containing protein</fullName>
    </recommendedName>
</protein>
<dbReference type="EMBL" id="AM476793">
    <property type="protein sequence ID" value="CAN68482.1"/>
    <property type="molecule type" value="Genomic_DNA"/>
</dbReference>
<reference evidence="3" key="1">
    <citation type="journal article" date="2007" name="PLoS ONE">
        <title>The first genome sequence of an elite grapevine cultivar (Pinot noir Vitis vinifera L.): coping with a highly heterozygous genome.</title>
        <authorList>
            <person name="Velasco R."/>
            <person name="Zharkikh A."/>
            <person name="Troggio M."/>
            <person name="Cartwright D.A."/>
            <person name="Cestaro A."/>
            <person name="Pruss D."/>
            <person name="Pindo M."/>
            <person name="FitzGerald L.M."/>
            <person name="Vezzulli S."/>
            <person name="Reid J."/>
            <person name="Malacarne G."/>
            <person name="Iliev D."/>
            <person name="Coppola G."/>
            <person name="Wardell B."/>
            <person name="Micheletti D."/>
            <person name="Macalma T."/>
            <person name="Facci M."/>
            <person name="Mitchell J.T."/>
            <person name="Perazzolli M."/>
            <person name="Eldredge G."/>
            <person name="Gatto P."/>
            <person name="Oyzerski R."/>
            <person name="Moretto M."/>
            <person name="Gutin N."/>
            <person name="Stefanini M."/>
            <person name="Chen Y."/>
            <person name="Segala C."/>
            <person name="Davenport C."/>
            <person name="Dematte L."/>
            <person name="Mraz A."/>
            <person name="Battilana J."/>
            <person name="Stormo K."/>
            <person name="Costa F."/>
            <person name="Tao Q."/>
            <person name="Si-Ammour A."/>
            <person name="Harkins T."/>
            <person name="Lackey A."/>
            <person name="Perbost C."/>
            <person name="Taillon B."/>
            <person name="Stella A."/>
            <person name="Solovyev V."/>
            <person name="Fawcett J.A."/>
            <person name="Sterck L."/>
            <person name="Vandepoele K."/>
            <person name="Grando S.M."/>
            <person name="Toppo S."/>
            <person name="Moser C."/>
            <person name="Lanchbury J."/>
            <person name="Bogden R."/>
            <person name="Skolnick M."/>
            <person name="Sgaramella V."/>
            <person name="Bhatnagar S.K."/>
            <person name="Fontana P."/>
            <person name="Gutin A."/>
            <person name="Van de Peer Y."/>
            <person name="Salamini F."/>
            <person name="Viola R."/>
        </authorList>
    </citation>
    <scope>NUCLEOTIDE SEQUENCE</scope>
</reference>